<dbReference type="InterPro" id="IPR023393">
    <property type="entry name" value="START-like_dom_sf"/>
</dbReference>
<dbReference type="GO" id="GO:0051301">
    <property type="term" value="P:cell division"/>
    <property type="evidence" value="ECO:0007669"/>
    <property type="project" value="UniProtKB-KW"/>
</dbReference>
<accession>A0A429Y7R2</accession>
<reference evidence="2" key="1">
    <citation type="submission" date="2018-12" db="EMBL/GenBank/DDBJ databases">
        <authorList>
            <person name="Sun L."/>
            <person name="Chen Z."/>
        </authorList>
    </citation>
    <scope>NUCLEOTIDE SEQUENCE [LARGE SCALE GENOMIC DNA]</scope>
    <source>
        <strain evidence="2">3-2-2</strain>
    </source>
</reference>
<dbReference type="CDD" id="cd07820">
    <property type="entry name" value="SRPBCC_3"/>
    <property type="match status" value="1"/>
</dbReference>
<dbReference type="Gene3D" id="3.30.530.20">
    <property type="match status" value="1"/>
</dbReference>
<name>A0A429Y7R2_9BACI</name>
<evidence type="ECO:0000313" key="3">
    <source>
        <dbReference type="Proteomes" id="UP000287156"/>
    </source>
</evidence>
<dbReference type="SUPFAM" id="SSF55961">
    <property type="entry name" value="Bet v1-like"/>
    <property type="match status" value="1"/>
</dbReference>
<dbReference type="Pfam" id="PF03364">
    <property type="entry name" value="Polyketide_cyc"/>
    <property type="match status" value="1"/>
</dbReference>
<feature type="domain" description="Coenzyme Q-binding protein COQ10 START" evidence="1">
    <location>
        <begin position="24"/>
        <end position="149"/>
    </location>
</feature>
<organism evidence="2 3">
    <name type="scientific">Siminovitchia acidinfaciens</name>
    <dbReference type="NCBI Taxonomy" id="2321395"/>
    <lineage>
        <taxon>Bacteria</taxon>
        <taxon>Bacillati</taxon>
        <taxon>Bacillota</taxon>
        <taxon>Bacilli</taxon>
        <taxon>Bacillales</taxon>
        <taxon>Bacillaceae</taxon>
        <taxon>Siminovitchia</taxon>
    </lineage>
</organism>
<dbReference type="EMBL" id="QYTV02000001">
    <property type="protein sequence ID" value="RST77442.1"/>
    <property type="molecule type" value="Genomic_DNA"/>
</dbReference>
<protein>
    <submittedName>
        <fullName evidence="2">Cell division inhibitor</fullName>
    </submittedName>
</protein>
<dbReference type="Proteomes" id="UP000287156">
    <property type="component" value="Unassembled WGS sequence"/>
</dbReference>
<sequence>MYHLKRKKGVSGLKIYHMNNSLIVNAPIEEVWGFFSNPGNLAVLTPPKLKFKFMQESPSRMFPGQRITYCLSPFPGFRTRWEGEITEVIELERFIDEQRKGPFAYWRHKHLFYEKAIGTEVRDHLNYALPLGMIGSAFQPFVQRKMTEMFTYRNEKLKEIFS</sequence>
<keyword evidence="3" id="KW-1185">Reference proteome</keyword>
<gene>
    <name evidence="2" type="ORF">D4T97_002865</name>
</gene>
<proteinExistence type="predicted"/>
<evidence type="ECO:0000259" key="1">
    <source>
        <dbReference type="Pfam" id="PF03364"/>
    </source>
</evidence>
<comment type="caution">
    <text evidence="2">The sequence shown here is derived from an EMBL/GenBank/DDBJ whole genome shotgun (WGS) entry which is preliminary data.</text>
</comment>
<dbReference type="InterPro" id="IPR005031">
    <property type="entry name" value="COQ10_START"/>
</dbReference>
<dbReference type="AlphaFoldDB" id="A0A429Y7R2"/>
<dbReference type="OrthoDB" id="9793552at2"/>
<evidence type="ECO:0000313" key="2">
    <source>
        <dbReference type="EMBL" id="RST77442.1"/>
    </source>
</evidence>